<dbReference type="EMBL" id="AQHV01000014">
    <property type="protein sequence ID" value="KKB53819.1"/>
    <property type="molecule type" value="Genomic_DNA"/>
</dbReference>
<dbReference type="STRING" id="927665.HMPREF1535_03372"/>
<accession>A0A0F5J7Q6</accession>
<dbReference type="InterPro" id="IPR046228">
    <property type="entry name" value="DUF6261"/>
</dbReference>
<dbReference type="Pfam" id="PF19775">
    <property type="entry name" value="DUF6261"/>
    <property type="match status" value="1"/>
</dbReference>
<dbReference type="Proteomes" id="UP000033047">
    <property type="component" value="Unassembled WGS sequence"/>
</dbReference>
<dbReference type="AlphaFoldDB" id="A0A0F5J7Q6"/>
<protein>
    <submittedName>
        <fullName evidence="1">Uncharacterized protein</fullName>
    </submittedName>
</protein>
<reference evidence="1 2" key="1">
    <citation type="submission" date="2013-04" db="EMBL/GenBank/DDBJ databases">
        <title>The Genome Sequence of Parabacteroides goldsteinii DSM 19448.</title>
        <authorList>
            <consortium name="The Broad Institute Genomics Platform"/>
            <person name="Earl A."/>
            <person name="Ward D."/>
            <person name="Feldgarden M."/>
            <person name="Gevers D."/>
            <person name="Martens E."/>
            <person name="Sakamoto M."/>
            <person name="Benno Y."/>
            <person name="Song Y."/>
            <person name="Liu C."/>
            <person name="Lee J."/>
            <person name="Bolanos M."/>
            <person name="Vaisanen M.L."/>
            <person name="Finegold S.M."/>
            <person name="Walker B."/>
            <person name="Young S."/>
            <person name="Zeng Q."/>
            <person name="Gargeya S."/>
            <person name="Fitzgerald M."/>
            <person name="Haas B."/>
            <person name="Abouelleil A."/>
            <person name="Allen A.W."/>
            <person name="Alvarado L."/>
            <person name="Arachchi H.M."/>
            <person name="Berlin A.M."/>
            <person name="Chapman S.B."/>
            <person name="Gainer-Dewar J."/>
            <person name="Goldberg J."/>
            <person name="Griggs A."/>
            <person name="Gujja S."/>
            <person name="Hansen M."/>
            <person name="Howarth C."/>
            <person name="Imamovic A."/>
            <person name="Ireland A."/>
            <person name="Larimer J."/>
            <person name="McCowan C."/>
            <person name="Murphy C."/>
            <person name="Pearson M."/>
            <person name="Poon T.W."/>
            <person name="Priest M."/>
            <person name="Roberts A."/>
            <person name="Saif S."/>
            <person name="Shea T."/>
            <person name="Sisk P."/>
            <person name="Sykes S."/>
            <person name="Wortman J."/>
            <person name="Nusbaum C."/>
            <person name="Birren B."/>
        </authorList>
    </citation>
    <scope>NUCLEOTIDE SEQUENCE [LARGE SCALE GENOMIC DNA]</scope>
    <source>
        <strain evidence="1 2">DSM 19448</strain>
    </source>
</reference>
<dbReference type="RefSeq" id="WP_046146869.1">
    <property type="nucleotide sequence ID" value="NZ_KQ033913.1"/>
</dbReference>
<dbReference type="HOGENOM" id="CLU_1081189_0_0_10"/>
<proteinExistence type="predicted"/>
<evidence type="ECO:0000313" key="1">
    <source>
        <dbReference type="EMBL" id="KKB53819.1"/>
    </source>
</evidence>
<gene>
    <name evidence="1" type="ORF">HMPREF1535_03372</name>
</gene>
<sequence>MKTINKLVYANSLRIEEANVFINSSIDIFESYLNQGGGEDRPEIEMLSIQDENLSNYLNELKSYYNEFYSTLDVPIKLLETDELSIINKTRIRYVGDIKRIVMMQNKSNPSESSKILWNYLSAIKNLNKKSFIEVTGHISNLLKELKLDDMNQHCTNLKITTLIQKLTEEQNAFIALYKKRGYTIETRVINSYPSKVKCLKKYAEIINYTNSMVIYNVDTNYDDLIDNMNALVNPMNTIMRSRYSFKKKEDDRPEIE</sequence>
<comment type="caution">
    <text evidence="1">The sequence shown here is derived from an EMBL/GenBank/DDBJ whole genome shotgun (WGS) entry which is preliminary data.</text>
</comment>
<dbReference type="PATRIC" id="fig|927665.4.peg.3464"/>
<evidence type="ECO:0000313" key="2">
    <source>
        <dbReference type="Proteomes" id="UP000033047"/>
    </source>
</evidence>
<name>A0A0F5J7Q6_9BACT</name>
<organism evidence="1 2">
    <name type="scientific">Parabacteroides goldsteinii DSM 19448 = WAL 12034</name>
    <dbReference type="NCBI Taxonomy" id="927665"/>
    <lineage>
        <taxon>Bacteria</taxon>
        <taxon>Pseudomonadati</taxon>
        <taxon>Bacteroidota</taxon>
        <taxon>Bacteroidia</taxon>
        <taxon>Bacteroidales</taxon>
        <taxon>Tannerellaceae</taxon>
        <taxon>Parabacteroides</taxon>
    </lineage>
</organism>